<dbReference type="InterPro" id="IPR003823">
    <property type="entry name" value="CP12_dom"/>
</dbReference>
<dbReference type="PANTHER" id="PTHR33921:SF15">
    <property type="entry name" value="CALVIN CYCLE PROTEIN CP12-2, CHLOROPLASTIC"/>
    <property type="match status" value="1"/>
</dbReference>
<dbReference type="RefSeq" id="WP_190437649.1">
    <property type="nucleotide sequence ID" value="NZ_JAMPKM010000011.1"/>
</dbReference>
<evidence type="ECO:0000259" key="1">
    <source>
        <dbReference type="SMART" id="SM01093"/>
    </source>
</evidence>
<proteinExistence type="predicted"/>
<dbReference type="SMART" id="SM01093">
    <property type="entry name" value="CP12"/>
    <property type="match status" value="1"/>
</dbReference>
<dbReference type="PANTHER" id="PTHR33921">
    <property type="entry name" value="CALVIN CYCLE PROTEIN CP12-2, CHLOROPLASTIC"/>
    <property type="match status" value="1"/>
</dbReference>
<protein>
    <submittedName>
        <fullName evidence="2">Calvin cycle protein CP12</fullName>
    </submittedName>
</protein>
<accession>A0ABV0JB13</accession>
<gene>
    <name evidence="2" type="ORF">NC998_17865</name>
</gene>
<comment type="caution">
    <text evidence="2">The sequence shown here is derived from an EMBL/GenBank/DDBJ whole genome shotgun (WGS) entry which is preliminary data.</text>
</comment>
<keyword evidence="3" id="KW-1185">Reference proteome</keyword>
<dbReference type="InterPro" id="IPR039314">
    <property type="entry name" value="CP12-like"/>
</dbReference>
<name>A0ABV0JB13_9CYAN</name>
<dbReference type="Pfam" id="PF02672">
    <property type="entry name" value="CP12"/>
    <property type="match status" value="1"/>
</dbReference>
<dbReference type="EMBL" id="JAMPKM010000011">
    <property type="protein sequence ID" value="MEP0818968.1"/>
    <property type="molecule type" value="Genomic_DNA"/>
</dbReference>
<organism evidence="2 3">
    <name type="scientific">Trichocoleus desertorum GB2-A4</name>
    <dbReference type="NCBI Taxonomy" id="2933944"/>
    <lineage>
        <taxon>Bacteria</taxon>
        <taxon>Bacillati</taxon>
        <taxon>Cyanobacteriota</taxon>
        <taxon>Cyanophyceae</taxon>
        <taxon>Leptolyngbyales</taxon>
        <taxon>Trichocoleusaceae</taxon>
        <taxon>Trichocoleus</taxon>
    </lineage>
</organism>
<dbReference type="Proteomes" id="UP001464891">
    <property type="component" value="Unassembled WGS sequence"/>
</dbReference>
<reference evidence="2 3" key="1">
    <citation type="submission" date="2022-04" db="EMBL/GenBank/DDBJ databases">
        <title>Positive selection, recombination, and allopatry shape intraspecific diversity of widespread and dominant cyanobacteria.</title>
        <authorList>
            <person name="Wei J."/>
            <person name="Shu W."/>
            <person name="Hu C."/>
        </authorList>
    </citation>
    <scope>NUCLEOTIDE SEQUENCE [LARGE SCALE GENOMIC DNA]</scope>
    <source>
        <strain evidence="2 3">GB2-A4</strain>
    </source>
</reference>
<evidence type="ECO:0000313" key="2">
    <source>
        <dbReference type="EMBL" id="MEP0818968.1"/>
    </source>
</evidence>
<evidence type="ECO:0000313" key="3">
    <source>
        <dbReference type="Proteomes" id="UP001464891"/>
    </source>
</evidence>
<sequence length="79" mass="8676">MINTLEVSSLEQAIQDAIAQARTACESTGNTSANCAVAWDIVEELQAERAHRQVKSSKTSLEVYCDQNPDAAECRIYDI</sequence>
<feature type="domain" description="CP12" evidence="1">
    <location>
        <begin position="10"/>
        <end position="79"/>
    </location>
</feature>